<dbReference type="Pfam" id="PF02810">
    <property type="entry name" value="SEC-C"/>
    <property type="match status" value="1"/>
</dbReference>
<evidence type="ECO:0000313" key="1">
    <source>
        <dbReference type="EMBL" id="PDV99858.1"/>
    </source>
</evidence>
<dbReference type="AlphaFoldDB" id="A0A2H3KNS0"/>
<dbReference type="RefSeq" id="WP_097651624.1">
    <property type="nucleotide sequence ID" value="NZ_LYXE01000063.1"/>
</dbReference>
<proteinExistence type="predicted"/>
<gene>
    <name evidence="1" type="ORF">A9Q02_01205</name>
</gene>
<dbReference type="Proteomes" id="UP000220922">
    <property type="component" value="Unassembled WGS sequence"/>
</dbReference>
<dbReference type="EMBL" id="LYXE01000063">
    <property type="protein sequence ID" value="PDV99858.1"/>
    <property type="molecule type" value="Genomic_DNA"/>
</dbReference>
<sequence>MSNQPKRKAAKLGRNDPCHCGSGKKYKDCHLPLEQVERTEQMRLHQAQDTLLPRIIEAAQALPMQFPSALERFWQGKYQVEQLDELDTLEDRGAERFLTWFAFDLRQEDGRTLVEQLVADEAFELDPYERRLLQTWTTVRLRPYLIEMIKKGKGVIARDLLSDATYELADHKASRRLESGEVLVGHLVPVETPVGAEAPNYYLAGAAAQLTDDTAATLVAFAELHLADLRRTLPDAGWADLIKERSEIFNHFVTALPTEERDPTIFDRIISDGQIALKLTAASLAELLGRKPPDEEEEADSSPSS</sequence>
<dbReference type="InterPro" id="IPR004027">
    <property type="entry name" value="SEC_C_motif"/>
</dbReference>
<dbReference type="Gene3D" id="3.10.450.50">
    <property type="match status" value="1"/>
</dbReference>
<evidence type="ECO:0000313" key="2">
    <source>
        <dbReference type="Proteomes" id="UP000220922"/>
    </source>
</evidence>
<name>A0A2H3KNS0_9CHLR</name>
<dbReference type="SUPFAM" id="SSF103642">
    <property type="entry name" value="Sec-C motif"/>
    <property type="match status" value="1"/>
</dbReference>
<reference evidence="1 2" key="1">
    <citation type="submission" date="2016-05" db="EMBL/GenBank/DDBJ databases">
        <authorList>
            <person name="Lavstsen T."/>
            <person name="Jespersen J.S."/>
        </authorList>
    </citation>
    <scope>NUCLEOTIDE SEQUENCE [LARGE SCALE GENOMIC DNA]</scope>
    <source>
        <strain evidence="1 2">B7-9</strain>
    </source>
</reference>
<accession>A0A2H3KNS0</accession>
<organism evidence="1 2">
    <name type="scientific">Candidatus Chloroploca asiatica</name>
    <dbReference type="NCBI Taxonomy" id="1506545"/>
    <lineage>
        <taxon>Bacteria</taxon>
        <taxon>Bacillati</taxon>
        <taxon>Chloroflexota</taxon>
        <taxon>Chloroflexia</taxon>
        <taxon>Chloroflexales</taxon>
        <taxon>Chloroflexineae</taxon>
        <taxon>Oscillochloridaceae</taxon>
        <taxon>Candidatus Chloroploca</taxon>
    </lineage>
</organism>
<dbReference type="OrthoDB" id="6399948at2"/>
<protein>
    <submittedName>
        <fullName evidence="1">Zinc chelation protein SecC</fullName>
    </submittedName>
</protein>
<comment type="caution">
    <text evidence="1">The sequence shown here is derived from an EMBL/GenBank/DDBJ whole genome shotgun (WGS) entry which is preliminary data.</text>
</comment>
<keyword evidence="2" id="KW-1185">Reference proteome</keyword>